<dbReference type="EMBL" id="JAMTCK010000025">
    <property type="protein sequence ID" value="MCP2170160.1"/>
    <property type="molecule type" value="Genomic_DNA"/>
</dbReference>
<feature type="transmembrane region" description="Helical" evidence="7">
    <location>
        <begin position="344"/>
        <end position="363"/>
    </location>
</feature>
<feature type="transmembrane region" description="Helical" evidence="7">
    <location>
        <begin position="232"/>
        <end position="252"/>
    </location>
</feature>
<sequence>MTTPTATPRRVTVVTPHRRMDVGLPLQCTVAELVPQLVHLAGEAPPQARPSAGWTLSRLGEPPLSPRLTVAAAALRDGDVLQLNPRTAQPTPLLFDDVVDAIASAARTRKGAWQPKVGRRLGIAVAAVLFVAATLLTAFGLAGHLSAPLASGGFAVLLALVAGALARVYGDQDAASACAAAGLGAALCAGLTALPPHAIWPLGAEQLAVGLGAATLYAASAAAVLARRLAWFAAAAVAAGGGALVTATVLLFDVPPARASAVAAAAAIGLTVATPVIAMRLARLPLPYVPADMESFRVDERPAYDSEVLDLTSRAGEILTGLLVGIGAIAVGCCAVLATDRSSWAPVLVGLVGTAWLLRSRAYAGAAHRVALVVVGLAVLTVLGVQLVSTVAGGWLVASAVVAVVAAACCLYYAARVVRNLRSPFRGRWLDIVEYVVLIATLPAAGAVLDVYNAVRDAIS</sequence>
<dbReference type="InterPro" id="IPR044049">
    <property type="entry name" value="EccD_transm"/>
</dbReference>
<dbReference type="PIRSF" id="PIRSF017804">
    <property type="entry name" value="Secretion_EccD1"/>
    <property type="match status" value="1"/>
</dbReference>
<keyword evidence="6 7" id="KW-0472">Membrane</keyword>
<keyword evidence="5 7" id="KW-1133">Transmembrane helix</keyword>
<dbReference type="Pfam" id="PF08817">
    <property type="entry name" value="YukD"/>
    <property type="match status" value="1"/>
</dbReference>
<evidence type="ECO:0000313" key="9">
    <source>
        <dbReference type="EMBL" id="MCP2170160.1"/>
    </source>
</evidence>
<keyword evidence="10" id="KW-1185">Reference proteome</keyword>
<organism evidence="9 10">
    <name type="scientific">Goodfellowiella coeruleoviolacea</name>
    <dbReference type="NCBI Taxonomy" id="334858"/>
    <lineage>
        <taxon>Bacteria</taxon>
        <taxon>Bacillati</taxon>
        <taxon>Actinomycetota</taxon>
        <taxon>Actinomycetes</taxon>
        <taxon>Pseudonocardiales</taxon>
        <taxon>Pseudonocardiaceae</taxon>
        <taxon>Goodfellowiella</taxon>
    </lineage>
</organism>
<evidence type="ECO:0000256" key="1">
    <source>
        <dbReference type="ARBA" id="ARBA00004651"/>
    </source>
</evidence>
<dbReference type="AlphaFoldDB" id="A0AAE3GM84"/>
<feature type="transmembrane region" description="Helical" evidence="7">
    <location>
        <begin position="121"/>
        <end position="143"/>
    </location>
</feature>
<dbReference type="InterPro" id="IPR006707">
    <property type="entry name" value="T7SS_EccD"/>
</dbReference>
<evidence type="ECO:0000256" key="3">
    <source>
        <dbReference type="ARBA" id="ARBA00022475"/>
    </source>
</evidence>
<feature type="transmembrane region" description="Helical" evidence="7">
    <location>
        <begin position="149"/>
        <end position="170"/>
    </location>
</feature>
<evidence type="ECO:0000313" key="10">
    <source>
        <dbReference type="Proteomes" id="UP001206128"/>
    </source>
</evidence>
<feature type="transmembrane region" description="Helical" evidence="7">
    <location>
        <begin position="395"/>
        <end position="414"/>
    </location>
</feature>
<feature type="transmembrane region" description="Helical" evidence="7">
    <location>
        <begin position="258"/>
        <end position="278"/>
    </location>
</feature>
<evidence type="ECO:0000256" key="7">
    <source>
        <dbReference type="SAM" id="Phobius"/>
    </source>
</evidence>
<reference evidence="9" key="1">
    <citation type="submission" date="2022-06" db="EMBL/GenBank/DDBJ databases">
        <title>Genomic Encyclopedia of Archaeal and Bacterial Type Strains, Phase II (KMG-II): from individual species to whole genera.</title>
        <authorList>
            <person name="Goeker M."/>
        </authorList>
    </citation>
    <scope>NUCLEOTIDE SEQUENCE</scope>
    <source>
        <strain evidence="9">DSM 43935</strain>
    </source>
</reference>
<proteinExistence type="inferred from homology"/>
<feature type="transmembrane region" description="Helical" evidence="7">
    <location>
        <begin position="177"/>
        <end position="195"/>
    </location>
</feature>
<dbReference type="Proteomes" id="UP001206128">
    <property type="component" value="Unassembled WGS sequence"/>
</dbReference>
<protein>
    <submittedName>
        <fullName evidence="9">Type VII secretion integral membrane protein EccD</fullName>
    </submittedName>
</protein>
<dbReference type="NCBIfam" id="TIGR03920">
    <property type="entry name" value="T7SS_EccD"/>
    <property type="match status" value="1"/>
</dbReference>
<feature type="transmembrane region" description="Helical" evidence="7">
    <location>
        <begin position="370"/>
        <end position="389"/>
    </location>
</feature>
<dbReference type="RefSeq" id="WP_253780062.1">
    <property type="nucleotide sequence ID" value="NZ_JAMTCK010000025.1"/>
</dbReference>
<dbReference type="Pfam" id="PF19053">
    <property type="entry name" value="EccD"/>
    <property type="match status" value="1"/>
</dbReference>
<feature type="transmembrane region" description="Helical" evidence="7">
    <location>
        <begin position="318"/>
        <end position="338"/>
    </location>
</feature>
<dbReference type="Gene3D" id="3.10.20.90">
    <property type="entry name" value="Phosphatidylinositol 3-kinase Catalytic Subunit, Chain A, domain 1"/>
    <property type="match status" value="1"/>
</dbReference>
<comment type="caution">
    <text evidence="9">The sequence shown here is derived from an EMBL/GenBank/DDBJ whole genome shotgun (WGS) entry which is preliminary data.</text>
</comment>
<evidence type="ECO:0000259" key="8">
    <source>
        <dbReference type="Pfam" id="PF19053"/>
    </source>
</evidence>
<comment type="subcellular location">
    <subcellularLocation>
        <location evidence="1">Cell membrane</location>
        <topology evidence="1">Multi-pass membrane protein</topology>
    </subcellularLocation>
</comment>
<dbReference type="GO" id="GO:0005886">
    <property type="term" value="C:plasma membrane"/>
    <property type="evidence" value="ECO:0007669"/>
    <property type="project" value="UniProtKB-SubCell"/>
</dbReference>
<evidence type="ECO:0000256" key="4">
    <source>
        <dbReference type="ARBA" id="ARBA00022692"/>
    </source>
</evidence>
<keyword evidence="3" id="KW-1003">Cell membrane</keyword>
<gene>
    <name evidence="9" type="ORF">LX83_007051</name>
</gene>
<name>A0AAE3GM84_9PSEU</name>
<evidence type="ECO:0000256" key="6">
    <source>
        <dbReference type="ARBA" id="ARBA00023136"/>
    </source>
</evidence>
<comment type="similarity">
    <text evidence="2">Belongs to the EccD/Snm4 family.</text>
</comment>
<accession>A0AAE3GM84</accession>
<dbReference type="InterPro" id="IPR024962">
    <property type="entry name" value="YukD-like"/>
</dbReference>
<evidence type="ECO:0000256" key="2">
    <source>
        <dbReference type="ARBA" id="ARBA00006162"/>
    </source>
</evidence>
<feature type="transmembrane region" description="Helical" evidence="7">
    <location>
        <begin position="207"/>
        <end position="225"/>
    </location>
</feature>
<evidence type="ECO:0000256" key="5">
    <source>
        <dbReference type="ARBA" id="ARBA00022989"/>
    </source>
</evidence>
<feature type="domain" description="EccD-like transmembrane" evidence="8">
    <location>
        <begin position="119"/>
        <end position="457"/>
    </location>
</feature>
<keyword evidence="4 7" id="KW-0812">Transmembrane</keyword>